<gene>
    <name evidence="1" type="ORF">DBR06_SOUSAS1110095</name>
</gene>
<reference evidence="1 2" key="1">
    <citation type="journal article" date="2018" name="Genomics">
        <title>Molecular footprints of inshore aquatic adaptation in Indo-Pacific humpback dolphin (Sousa chinensis).</title>
        <authorList>
            <person name="Ming Y."/>
            <person name="Jian J."/>
            <person name="Yu F."/>
            <person name="Yu X."/>
            <person name="Wang J."/>
            <person name="Liu W."/>
        </authorList>
    </citation>
    <scope>NUCLEOTIDE SEQUENCE [LARGE SCALE GENOMIC DNA]</scope>
    <source>
        <strain evidence="1">MY-2018</strain>
        <tissue evidence="1">Skin</tissue>
    </source>
</reference>
<sequence>ITLFSMTETSVCIEQDVFAEGQDKLWMEGKEGKREVCWFQWLPNGRRGLRTRNKQIGLEVTRVHCK</sequence>
<feature type="non-terminal residue" evidence="1">
    <location>
        <position position="1"/>
    </location>
</feature>
<evidence type="ECO:0000313" key="1">
    <source>
        <dbReference type="EMBL" id="TEA35738.1"/>
    </source>
</evidence>
<proteinExistence type="predicted"/>
<comment type="caution">
    <text evidence="1">The sequence shown here is derived from an EMBL/GenBank/DDBJ whole genome shotgun (WGS) entry which is preliminary data.</text>
</comment>
<dbReference type="Proteomes" id="UP000295264">
    <property type="component" value="Unassembled WGS sequence"/>
</dbReference>
<dbReference type="EMBL" id="QWLN02007139">
    <property type="protein sequence ID" value="TEA35738.1"/>
    <property type="molecule type" value="Genomic_DNA"/>
</dbReference>
<dbReference type="AlphaFoldDB" id="A0A484GJT3"/>
<name>A0A484GJT3_SOUCH</name>
<organism evidence="1 2">
    <name type="scientific">Sousa chinensis</name>
    <name type="common">Indo-pacific humpbacked dolphin</name>
    <name type="synonym">Steno chinensis</name>
    <dbReference type="NCBI Taxonomy" id="103600"/>
    <lineage>
        <taxon>Eukaryota</taxon>
        <taxon>Metazoa</taxon>
        <taxon>Chordata</taxon>
        <taxon>Craniata</taxon>
        <taxon>Vertebrata</taxon>
        <taxon>Euteleostomi</taxon>
        <taxon>Mammalia</taxon>
        <taxon>Eutheria</taxon>
        <taxon>Laurasiatheria</taxon>
        <taxon>Artiodactyla</taxon>
        <taxon>Whippomorpha</taxon>
        <taxon>Cetacea</taxon>
        <taxon>Odontoceti</taxon>
        <taxon>Delphinidae</taxon>
        <taxon>Sousa</taxon>
    </lineage>
</organism>
<keyword evidence="2" id="KW-1185">Reference proteome</keyword>
<protein>
    <submittedName>
        <fullName evidence="1">Uncharacterized protein</fullName>
    </submittedName>
</protein>
<accession>A0A484GJT3</accession>
<evidence type="ECO:0000313" key="2">
    <source>
        <dbReference type="Proteomes" id="UP000295264"/>
    </source>
</evidence>